<dbReference type="GO" id="GO:0003677">
    <property type="term" value="F:DNA binding"/>
    <property type="evidence" value="ECO:0007669"/>
    <property type="project" value="UniProtKB-KW"/>
</dbReference>
<evidence type="ECO:0000256" key="4">
    <source>
        <dbReference type="ARBA" id="ARBA00023125"/>
    </source>
</evidence>
<evidence type="ECO:0000313" key="8">
    <source>
        <dbReference type="EMBL" id="SDL73280.1"/>
    </source>
</evidence>
<dbReference type="Gene3D" id="3.40.50.1010">
    <property type="entry name" value="5'-nuclease"/>
    <property type="match status" value="1"/>
</dbReference>
<protein>
    <recommendedName>
        <fullName evidence="6">5'-3' exonuclease</fullName>
    </recommendedName>
</protein>
<name>A0A1G9MG94_9ACTN</name>
<dbReference type="SUPFAM" id="SSF47807">
    <property type="entry name" value="5' to 3' exonuclease, C-terminal subdomain"/>
    <property type="match status" value="1"/>
</dbReference>
<dbReference type="SMART" id="SM00475">
    <property type="entry name" value="53EXOc"/>
    <property type="match status" value="1"/>
</dbReference>
<evidence type="ECO:0000313" key="9">
    <source>
        <dbReference type="Proteomes" id="UP000199475"/>
    </source>
</evidence>
<dbReference type="CDD" id="cd09859">
    <property type="entry name" value="PIN_53EXO"/>
    <property type="match status" value="1"/>
</dbReference>
<dbReference type="EMBL" id="FNGP01000005">
    <property type="protein sequence ID" value="SDL73280.1"/>
    <property type="molecule type" value="Genomic_DNA"/>
</dbReference>
<dbReference type="InterPro" id="IPR038969">
    <property type="entry name" value="FEN"/>
</dbReference>
<dbReference type="InterPro" id="IPR002421">
    <property type="entry name" value="5-3_exonuclease"/>
</dbReference>
<dbReference type="SMART" id="SM00279">
    <property type="entry name" value="HhH2"/>
    <property type="match status" value="1"/>
</dbReference>
<dbReference type="Pfam" id="PF02739">
    <property type="entry name" value="5_3_exonuc_N"/>
    <property type="match status" value="1"/>
</dbReference>
<comment type="function">
    <text evidence="5">5'-3' exonuclease acting preferentially on double-stranded DNA.</text>
</comment>
<proteinExistence type="predicted"/>
<dbReference type="GO" id="GO:0033567">
    <property type="term" value="P:DNA replication, Okazaki fragment processing"/>
    <property type="evidence" value="ECO:0007669"/>
    <property type="project" value="InterPro"/>
</dbReference>
<dbReference type="PANTHER" id="PTHR42646:SF2">
    <property type="entry name" value="5'-3' EXONUCLEASE FAMILY PROTEIN"/>
    <property type="match status" value="1"/>
</dbReference>
<dbReference type="SUPFAM" id="SSF88723">
    <property type="entry name" value="PIN domain-like"/>
    <property type="match status" value="1"/>
</dbReference>
<evidence type="ECO:0000256" key="5">
    <source>
        <dbReference type="ARBA" id="ARBA00049957"/>
    </source>
</evidence>
<dbReference type="RefSeq" id="WP_425441403.1">
    <property type="nucleotide sequence ID" value="NZ_FNGP01000005.1"/>
</dbReference>
<keyword evidence="1" id="KW-0540">Nuclease</keyword>
<dbReference type="InterPro" id="IPR036279">
    <property type="entry name" value="5-3_exonuclease_C_sf"/>
</dbReference>
<reference evidence="8 9" key="1">
    <citation type="submission" date="2016-10" db="EMBL/GenBank/DDBJ databases">
        <authorList>
            <person name="de Groot N.N."/>
        </authorList>
    </citation>
    <scope>NUCLEOTIDE SEQUENCE [LARGE SCALE GENOMIC DNA]</scope>
    <source>
        <strain evidence="8 9">CGMCC 1.9159</strain>
    </source>
</reference>
<keyword evidence="4" id="KW-0238">DNA-binding</keyword>
<evidence type="ECO:0000256" key="2">
    <source>
        <dbReference type="ARBA" id="ARBA00022801"/>
    </source>
</evidence>
<keyword evidence="9" id="KW-1185">Reference proteome</keyword>
<gene>
    <name evidence="8" type="ORF">SAMN04488242_2616</name>
</gene>
<dbReference type="Gene3D" id="1.10.150.20">
    <property type="entry name" value="5' to 3' exonuclease, C-terminal subdomain"/>
    <property type="match status" value="1"/>
</dbReference>
<accession>A0A1G9MG94</accession>
<dbReference type="Pfam" id="PF01367">
    <property type="entry name" value="5_3_exonuc"/>
    <property type="match status" value="1"/>
</dbReference>
<evidence type="ECO:0000256" key="6">
    <source>
        <dbReference type="ARBA" id="ARBA00050026"/>
    </source>
</evidence>
<dbReference type="AlphaFoldDB" id="A0A1G9MG94"/>
<evidence type="ECO:0000259" key="7">
    <source>
        <dbReference type="SMART" id="SM00475"/>
    </source>
</evidence>
<dbReference type="GO" id="GO:0008409">
    <property type="term" value="F:5'-3' exonuclease activity"/>
    <property type="evidence" value="ECO:0007669"/>
    <property type="project" value="InterPro"/>
</dbReference>
<dbReference type="GO" id="GO:0017108">
    <property type="term" value="F:5'-flap endonuclease activity"/>
    <property type="evidence" value="ECO:0007669"/>
    <property type="project" value="InterPro"/>
</dbReference>
<dbReference type="STRING" id="686624.SAMN04488242_2616"/>
<dbReference type="CDD" id="cd09898">
    <property type="entry name" value="H3TH_53EXO"/>
    <property type="match status" value="1"/>
</dbReference>
<dbReference type="Proteomes" id="UP000199475">
    <property type="component" value="Unassembled WGS sequence"/>
</dbReference>
<sequence length="305" mass="32914">MSGVTTLMAFDTSYLYFRAYFGVPTTFVSPEGHPVNAVRGTCDFISRLVTQYSPGVLACAWDDDWRPGWRVELVPSYKTHRLDTAGGETVEDDLERQVPWVREALEAVGLPIVGVADHEADDVLASLAAQHDGTCLVVTGDRDLFQLADDTTSVVYVARSVANHELVTPELLAQKYGLTPGRYVDFSVLRGDVSDGLPGVKGIGEKTAASLVAEYESLEAMVAAAADPSSTMKPAIRRNLLADPDYLVRAHRVVTAVPTLALPSLERRPVDWDAVEELTGRLSLGGSLKRLAETVSAVGVEQVEG</sequence>
<dbReference type="InterPro" id="IPR020046">
    <property type="entry name" value="5-3_exonucl_a-hlix_arch_N"/>
</dbReference>
<dbReference type="InterPro" id="IPR020045">
    <property type="entry name" value="DNA_polI_H3TH"/>
</dbReference>
<evidence type="ECO:0000256" key="3">
    <source>
        <dbReference type="ARBA" id="ARBA00022839"/>
    </source>
</evidence>
<evidence type="ECO:0000256" key="1">
    <source>
        <dbReference type="ARBA" id="ARBA00022722"/>
    </source>
</evidence>
<keyword evidence="3 8" id="KW-0269">Exonuclease</keyword>
<dbReference type="PANTHER" id="PTHR42646">
    <property type="entry name" value="FLAP ENDONUCLEASE XNI"/>
    <property type="match status" value="1"/>
</dbReference>
<organism evidence="8 9">
    <name type="scientific">Tessaracoccus oleiagri</name>
    <dbReference type="NCBI Taxonomy" id="686624"/>
    <lineage>
        <taxon>Bacteria</taxon>
        <taxon>Bacillati</taxon>
        <taxon>Actinomycetota</taxon>
        <taxon>Actinomycetes</taxon>
        <taxon>Propionibacteriales</taxon>
        <taxon>Propionibacteriaceae</taxon>
        <taxon>Tessaracoccus</taxon>
    </lineage>
</organism>
<feature type="domain" description="5'-3' exonuclease" evidence="7">
    <location>
        <begin position="4"/>
        <end position="268"/>
    </location>
</feature>
<dbReference type="InterPro" id="IPR029060">
    <property type="entry name" value="PIN-like_dom_sf"/>
</dbReference>
<dbReference type="InterPro" id="IPR008918">
    <property type="entry name" value="HhH2"/>
</dbReference>
<keyword evidence="2" id="KW-0378">Hydrolase</keyword>